<dbReference type="OrthoDB" id="550424at2759"/>
<dbReference type="Proteomes" id="UP000187013">
    <property type="component" value="Unassembled WGS sequence"/>
</dbReference>
<comment type="caution">
    <text evidence="10">The sequence shown here is derived from an EMBL/GenBank/DDBJ whole genome shotgun (WGS) entry which is preliminary data.</text>
</comment>
<dbReference type="PANTHER" id="PTHR43888">
    <property type="entry name" value="DNAJ-LIKE-2, ISOFORM A-RELATED"/>
    <property type="match status" value="1"/>
</dbReference>
<organism evidence="10 11">
    <name type="scientific">Zygosaccharomyces rouxii</name>
    <dbReference type="NCBI Taxonomy" id="4956"/>
    <lineage>
        <taxon>Eukaryota</taxon>
        <taxon>Fungi</taxon>
        <taxon>Dikarya</taxon>
        <taxon>Ascomycota</taxon>
        <taxon>Saccharomycotina</taxon>
        <taxon>Saccharomycetes</taxon>
        <taxon>Saccharomycetales</taxon>
        <taxon>Saccharomycetaceae</taxon>
        <taxon>Zygosaccharomyces</taxon>
    </lineage>
</organism>
<keyword evidence="1 6" id="KW-0479">Metal-binding</keyword>
<dbReference type="Gene3D" id="2.10.230.10">
    <property type="entry name" value="Heat shock protein DnaJ, cysteine-rich domain"/>
    <property type="match status" value="1"/>
</dbReference>
<dbReference type="PRINTS" id="PR00625">
    <property type="entry name" value="JDOMAIN"/>
</dbReference>
<dbReference type="AlphaFoldDB" id="A0A1Q3ACI9"/>
<dbReference type="EMBL" id="BDGX01000035">
    <property type="protein sequence ID" value="GAV53351.1"/>
    <property type="molecule type" value="Genomic_DNA"/>
</dbReference>
<dbReference type="InterPro" id="IPR018253">
    <property type="entry name" value="DnaJ_domain_CS"/>
</dbReference>
<dbReference type="PROSITE" id="PS50076">
    <property type="entry name" value="DNAJ_2"/>
    <property type="match status" value="1"/>
</dbReference>
<dbReference type="InterPro" id="IPR002939">
    <property type="entry name" value="DnaJ_C"/>
</dbReference>
<evidence type="ECO:0000256" key="4">
    <source>
        <dbReference type="ARBA" id="ARBA00022833"/>
    </source>
</evidence>
<name>A0A1Q3ACI9_ZYGRO</name>
<dbReference type="InterPro" id="IPR036869">
    <property type="entry name" value="J_dom_sf"/>
</dbReference>
<dbReference type="GO" id="GO:0006457">
    <property type="term" value="P:protein folding"/>
    <property type="evidence" value="ECO:0007669"/>
    <property type="project" value="InterPro"/>
</dbReference>
<evidence type="ECO:0000313" key="10">
    <source>
        <dbReference type="EMBL" id="GAV53351.1"/>
    </source>
</evidence>
<evidence type="ECO:0000256" key="2">
    <source>
        <dbReference type="ARBA" id="ARBA00022737"/>
    </source>
</evidence>
<dbReference type="FunFam" id="2.10.230.10:FF:000001">
    <property type="entry name" value="DnaJ subfamily A member 2"/>
    <property type="match status" value="1"/>
</dbReference>
<dbReference type="Gene3D" id="2.60.260.20">
    <property type="entry name" value="Urease metallochaperone UreE, N-terminal domain"/>
    <property type="match status" value="2"/>
</dbReference>
<dbReference type="GO" id="GO:0001671">
    <property type="term" value="F:ATPase activator activity"/>
    <property type="evidence" value="ECO:0007669"/>
    <property type="project" value="UniProtKB-ARBA"/>
</dbReference>
<keyword evidence="5" id="KW-0143">Chaperone</keyword>
<dbReference type="InterPro" id="IPR001305">
    <property type="entry name" value="HSP_DnaJ_Cys-rich_dom"/>
</dbReference>
<dbReference type="Pfam" id="PF01556">
    <property type="entry name" value="DnaJ_C"/>
    <property type="match status" value="1"/>
</dbReference>
<dbReference type="InterPro" id="IPR036410">
    <property type="entry name" value="HSP_DnaJ_Cys-rich_dom_sf"/>
</dbReference>
<dbReference type="CDD" id="cd10719">
    <property type="entry name" value="DnaJ_zf"/>
    <property type="match status" value="1"/>
</dbReference>
<gene>
    <name evidence="10" type="ORF">ZYGR_0AI06350</name>
</gene>
<evidence type="ECO:0000256" key="1">
    <source>
        <dbReference type="ARBA" id="ARBA00022723"/>
    </source>
</evidence>
<keyword evidence="4 6" id="KW-0862">Zinc</keyword>
<dbReference type="CDD" id="cd06257">
    <property type="entry name" value="DnaJ"/>
    <property type="match status" value="1"/>
</dbReference>
<dbReference type="GO" id="GO:0051082">
    <property type="term" value="F:unfolded protein binding"/>
    <property type="evidence" value="ECO:0007669"/>
    <property type="project" value="InterPro"/>
</dbReference>
<accession>A0A1Q3ACI9</accession>
<reference evidence="10 11" key="1">
    <citation type="submission" date="2016-08" db="EMBL/GenBank/DDBJ databases">
        <title>Draft genome sequence of allopolyploid Zygosaccharomyces rouxii.</title>
        <authorList>
            <person name="Watanabe J."/>
            <person name="Uehara K."/>
            <person name="Mogi Y."/>
            <person name="Tsukioka Y."/>
        </authorList>
    </citation>
    <scope>NUCLEOTIDE SEQUENCE [LARGE SCALE GENOMIC DNA]</scope>
    <source>
        <strain evidence="10 11">NBRC 110957</strain>
    </source>
</reference>
<evidence type="ECO:0000256" key="3">
    <source>
        <dbReference type="ARBA" id="ARBA00022771"/>
    </source>
</evidence>
<evidence type="ECO:0000259" key="8">
    <source>
        <dbReference type="PROSITE" id="PS50076"/>
    </source>
</evidence>
<dbReference type="SUPFAM" id="SSF49493">
    <property type="entry name" value="HSP40/DnaJ peptide-binding domain"/>
    <property type="match status" value="2"/>
</dbReference>
<keyword evidence="3 6" id="KW-0863">Zinc-finger</keyword>
<dbReference type="Pfam" id="PF00226">
    <property type="entry name" value="DnaJ"/>
    <property type="match status" value="1"/>
</dbReference>
<dbReference type="SUPFAM" id="SSF57938">
    <property type="entry name" value="DnaJ/Hsp40 cysteine-rich domain"/>
    <property type="match status" value="1"/>
</dbReference>
<evidence type="ECO:0000259" key="9">
    <source>
        <dbReference type="PROSITE" id="PS51188"/>
    </source>
</evidence>
<feature type="domain" description="CR-type" evidence="9">
    <location>
        <begin position="174"/>
        <end position="255"/>
    </location>
</feature>
<dbReference type="GO" id="GO:0030544">
    <property type="term" value="F:Hsp70 protein binding"/>
    <property type="evidence" value="ECO:0007669"/>
    <property type="project" value="InterPro"/>
</dbReference>
<feature type="region of interest" description="Disordered" evidence="7">
    <location>
        <begin position="448"/>
        <end position="486"/>
    </location>
</feature>
<evidence type="ECO:0000256" key="5">
    <source>
        <dbReference type="ARBA" id="ARBA00023186"/>
    </source>
</evidence>
<sequence>MSRDTRLYETLNVSPEATISEIKRAYKVLALKYHPDKNGHTEDAKNKFQEVCKAYEVLADEDKRVMYDRYGTVDEYAVQEQEEAAHGAPTTSSSFFGSSMSPGDLFAQFFDNFPGHTSFGRSPFASAFGGGSPFGSSFSYRGGGGRSSYGSGRLSRGPDIKHNLKCTLAELYDGKVTKLGLNRRRMCQSCQGQGSLRRRTCKTCRGQGQQTETRRTGPMVQTWTQTCPDCGGLGTFTKQADICPECRGESYIKERKIFDVEVSRGMCHGQTIVLPGEADELIKTSYGVEKVIPGDMVITIDQAKDSKFHRVNRFGCDLVMGNCSIDLSTSLCGGDIYIDGHPSGRLLKVSIIPGELIGPNCLKSIQDMGMPKYGNDGAKGNLYIQFQLQYPANLEPETIGKLQSVLLQDRNIQNQIQSQNARVYQKLGDCTEVDEHVLSNFVPSMEEITSRTASSNERDYVKRRWKRSNDSSSTKRRHMGDSSDSD</sequence>
<dbReference type="InterPro" id="IPR044713">
    <property type="entry name" value="DNJA1/2-like"/>
</dbReference>
<dbReference type="SUPFAM" id="SSF46565">
    <property type="entry name" value="Chaperone J-domain"/>
    <property type="match status" value="1"/>
</dbReference>
<dbReference type="InterPro" id="IPR008971">
    <property type="entry name" value="HSP40/DnaJ_pept-bd"/>
</dbReference>
<dbReference type="SMART" id="SM00271">
    <property type="entry name" value="DnaJ"/>
    <property type="match status" value="1"/>
</dbReference>
<feature type="zinc finger region" description="CR-type" evidence="6">
    <location>
        <begin position="174"/>
        <end position="255"/>
    </location>
</feature>
<evidence type="ECO:0000256" key="6">
    <source>
        <dbReference type="PROSITE-ProRule" id="PRU00546"/>
    </source>
</evidence>
<evidence type="ECO:0008006" key="12">
    <source>
        <dbReference type="Google" id="ProtNLM"/>
    </source>
</evidence>
<protein>
    <recommendedName>
        <fullName evidence="12">J domain-containing protein</fullName>
    </recommendedName>
</protein>
<dbReference type="GO" id="GO:0008270">
    <property type="term" value="F:zinc ion binding"/>
    <property type="evidence" value="ECO:0007669"/>
    <property type="project" value="UniProtKB-KW"/>
</dbReference>
<feature type="domain" description="J" evidence="8">
    <location>
        <begin position="6"/>
        <end position="71"/>
    </location>
</feature>
<keyword evidence="2" id="KW-0677">Repeat</keyword>
<dbReference type="PROSITE" id="PS00636">
    <property type="entry name" value="DNAJ_1"/>
    <property type="match status" value="1"/>
</dbReference>
<dbReference type="CDD" id="cd10747">
    <property type="entry name" value="DnaJ_C"/>
    <property type="match status" value="1"/>
</dbReference>
<proteinExistence type="predicted"/>
<dbReference type="PROSITE" id="PS51188">
    <property type="entry name" value="ZF_CR"/>
    <property type="match status" value="1"/>
</dbReference>
<dbReference type="InterPro" id="IPR001623">
    <property type="entry name" value="DnaJ_domain"/>
</dbReference>
<dbReference type="GO" id="GO:0072655">
    <property type="term" value="P:establishment of protein localization to mitochondrion"/>
    <property type="evidence" value="ECO:0007669"/>
    <property type="project" value="UniProtKB-ARBA"/>
</dbReference>
<evidence type="ECO:0000313" key="11">
    <source>
        <dbReference type="Proteomes" id="UP000187013"/>
    </source>
</evidence>
<evidence type="ECO:0000256" key="7">
    <source>
        <dbReference type="SAM" id="MobiDB-lite"/>
    </source>
</evidence>
<dbReference type="Gene3D" id="1.10.287.110">
    <property type="entry name" value="DnaJ domain"/>
    <property type="match status" value="1"/>
</dbReference>
<dbReference type="Pfam" id="PF00684">
    <property type="entry name" value="DnaJ_CXXCXGXG"/>
    <property type="match status" value="1"/>
</dbReference>